<dbReference type="PROSITE" id="PS51257">
    <property type="entry name" value="PROKAR_LIPOPROTEIN"/>
    <property type="match status" value="1"/>
</dbReference>
<keyword evidence="1" id="KW-0732">Signal</keyword>
<protein>
    <recommendedName>
        <fullName evidence="4">Lipoprotein</fullName>
    </recommendedName>
</protein>
<gene>
    <name evidence="2" type="ORF">SAMN05428642_102598</name>
</gene>
<accession>A0A1K2IIF1</accession>
<feature type="chain" id="PRO_5013380953" description="Lipoprotein" evidence="1">
    <location>
        <begin position="25"/>
        <end position="253"/>
    </location>
</feature>
<evidence type="ECO:0000313" key="3">
    <source>
        <dbReference type="Proteomes" id="UP000182544"/>
    </source>
</evidence>
<name>A0A1K2IIF1_9FLAO</name>
<evidence type="ECO:0000256" key="1">
    <source>
        <dbReference type="SAM" id="SignalP"/>
    </source>
</evidence>
<evidence type="ECO:0000313" key="2">
    <source>
        <dbReference type="EMBL" id="SFZ92221.1"/>
    </source>
</evidence>
<dbReference type="RefSeq" id="WP_072401579.1">
    <property type="nucleotide sequence ID" value="NZ_FPKV01000002.1"/>
</dbReference>
<sequence>MKKTIKFLKSSNFKLMLSALSIFAIMSCSTNDDNNANNNTEAIEEADVVDVVETSLAKETDGMSKSMETAVVYSAEQNVFTETPDLECGYLYNDAFNESHNSDNFSYDFSINRAYQLNCDDNGNALSLAYDMAYTGVYDAPRMASDDEGVVGYVLSGLSQQDDNVLFEGNYTRNGSQESKVRHMNMFTSTLVFDISNIAVSKTTYQIMSGTALVSFTGISSNGNEYHFNGTLTFNGDATATLVLNGNTYIINL</sequence>
<feature type="signal peptide" evidence="1">
    <location>
        <begin position="1"/>
        <end position="24"/>
    </location>
</feature>
<reference evidence="2 3" key="1">
    <citation type="submission" date="2016-10" db="EMBL/GenBank/DDBJ databases">
        <authorList>
            <person name="de Groot N.N."/>
        </authorList>
    </citation>
    <scope>NUCLEOTIDE SEQUENCE [LARGE SCALE GENOMIC DNA]</scope>
    <source>
        <strain evidence="2 3">DSM 18180</strain>
    </source>
</reference>
<organism evidence="2 3">
    <name type="scientific">Flaviramulus basaltis</name>
    <dbReference type="NCBI Taxonomy" id="369401"/>
    <lineage>
        <taxon>Bacteria</taxon>
        <taxon>Pseudomonadati</taxon>
        <taxon>Bacteroidota</taxon>
        <taxon>Flavobacteriia</taxon>
        <taxon>Flavobacteriales</taxon>
        <taxon>Flavobacteriaceae</taxon>
        <taxon>Flaviramulus</taxon>
    </lineage>
</organism>
<dbReference type="Proteomes" id="UP000182544">
    <property type="component" value="Unassembled WGS sequence"/>
</dbReference>
<dbReference type="OrthoDB" id="645487at2"/>
<dbReference type="STRING" id="369401.SAMN05428642_102598"/>
<dbReference type="EMBL" id="FPKV01000002">
    <property type="protein sequence ID" value="SFZ92221.1"/>
    <property type="molecule type" value="Genomic_DNA"/>
</dbReference>
<evidence type="ECO:0008006" key="4">
    <source>
        <dbReference type="Google" id="ProtNLM"/>
    </source>
</evidence>
<keyword evidence="3" id="KW-1185">Reference proteome</keyword>
<proteinExistence type="predicted"/>
<dbReference type="AlphaFoldDB" id="A0A1K2IIF1"/>